<gene>
    <name evidence="1" type="ORF">DFI_07925</name>
</gene>
<dbReference type="InterPro" id="IPR052565">
    <property type="entry name" value="Glutaredoxin-like_YDR286C"/>
</dbReference>
<evidence type="ECO:0000313" key="1">
    <source>
        <dbReference type="EMBL" id="ASN80935.1"/>
    </source>
</evidence>
<dbReference type="Gene3D" id="3.40.30.10">
    <property type="entry name" value="Glutaredoxin"/>
    <property type="match status" value="1"/>
</dbReference>
<dbReference type="InterPro" id="IPR036249">
    <property type="entry name" value="Thioredoxin-like_sf"/>
</dbReference>
<organism evidence="1 2">
    <name type="scientific">Deinococcus ficus</name>
    <dbReference type="NCBI Taxonomy" id="317577"/>
    <lineage>
        <taxon>Bacteria</taxon>
        <taxon>Thermotogati</taxon>
        <taxon>Deinococcota</taxon>
        <taxon>Deinococci</taxon>
        <taxon>Deinococcales</taxon>
        <taxon>Deinococcaceae</taxon>
        <taxon>Deinococcus</taxon>
    </lineage>
</organism>
<proteinExistence type="predicted"/>
<reference evidence="1 2" key="1">
    <citation type="submission" date="2017-05" db="EMBL/GenBank/DDBJ databases">
        <title>The complete genome sequence of Deinococcus ficus isolated from the rhizosphere of the Ficus religiosa L. in Taiwan.</title>
        <authorList>
            <person name="Wu K.-M."/>
            <person name="Liao T.-L."/>
            <person name="Liu Y.-M."/>
            <person name="Young C.-C."/>
            <person name="Tsai S.-F."/>
        </authorList>
    </citation>
    <scope>NUCLEOTIDE SEQUENCE [LARGE SCALE GENOMIC DNA]</scope>
    <source>
        <strain evidence="1 2">CC-FR2-10</strain>
    </source>
</reference>
<keyword evidence="2" id="KW-1185">Reference proteome</keyword>
<dbReference type="STRING" id="317577.GCA_000419625_02331"/>
<dbReference type="InterPro" id="IPR008554">
    <property type="entry name" value="Glutaredoxin-like"/>
</dbReference>
<dbReference type="PANTHER" id="PTHR33558:SF1">
    <property type="entry name" value="GLUTAREDOXIN-LIKE PROTEIN C5ORF63 HOMOLOG"/>
    <property type="match status" value="1"/>
</dbReference>
<dbReference type="RefSeq" id="WP_043776682.1">
    <property type="nucleotide sequence ID" value="NZ_CP021081.1"/>
</dbReference>
<sequence length="100" mass="10758">MSGAALPTLTLYTKPGCRPCEIAKTNLEALAFAFEVVNIESAPALMARYGQEIPVLALRRDPHDPAQDEVLGKGALTRTRLGTLKLLLMRRQSGPDTAAP</sequence>
<dbReference type="PANTHER" id="PTHR33558">
    <property type="entry name" value="GLUTAREDOXIN-LIKE PROTEIN C5ORF63 HOMOLOG"/>
    <property type="match status" value="1"/>
</dbReference>
<evidence type="ECO:0000313" key="2">
    <source>
        <dbReference type="Proteomes" id="UP000259030"/>
    </source>
</evidence>
<dbReference type="KEGG" id="dfc:DFI_07925"/>
<protein>
    <submittedName>
        <fullName evidence="1">NrdH-redoxin</fullName>
    </submittedName>
</protein>
<name>A0A221SWA7_9DEIO</name>
<dbReference type="EMBL" id="CP021081">
    <property type="protein sequence ID" value="ASN80935.1"/>
    <property type="molecule type" value="Genomic_DNA"/>
</dbReference>
<dbReference type="CDD" id="cd02976">
    <property type="entry name" value="NrdH"/>
    <property type="match status" value="1"/>
</dbReference>
<dbReference type="AlphaFoldDB" id="A0A221SWA7"/>
<dbReference type="Pfam" id="PF05768">
    <property type="entry name" value="Glrx-like"/>
    <property type="match status" value="1"/>
</dbReference>
<dbReference type="Proteomes" id="UP000259030">
    <property type="component" value="Chromosome"/>
</dbReference>
<accession>A0A221SWA7</accession>
<dbReference type="SUPFAM" id="SSF52833">
    <property type="entry name" value="Thioredoxin-like"/>
    <property type="match status" value="1"/>
</dbReference>